<proteinExistence type="predicted"/>
<feature type="non-terminal residue" evidence="3">
    <location>
        <position position="746"/>
    </location>
</feature>
<keyword evidence="1" id="KW-0175">Coiled coil</keyword>
<keyword evidence="4" id="KW-1185">Reference proteome</keyword>
<feature type="compositionally biased region" description="Polar residues" evidence="2">
    <location>
        <begin position="273"/>
        <end position="285"/>
    </location>
</feature>
<feature type="region of interest" description="Disordered" evidence="2">
    <location>
        <begin position="488"/>
        <end position="511"/>
    </location>
</feature>
<sequence>MLLRSDKKDFTELKHTFRKLIKERREFLSRQLYRNEITPDNYQSENSNLKTLETQVNSNLKELGTQIESLISKAERLENENRLSSKLNNSFCWFQAMIETVEDKHELIKNSFEIIWKATDGQITSVTFNKNPPASVTFNLNDGTSETLCLDPPNVILIKSENFAKIVGRDEKIQITIDSDEDYEATQESNITSRETNVESSFEMSTNNNERAVFSLDDNLNELDITPSKSNDQLLQKDSSPSDEYSDTEEEIDELRFASLVSSRTKKIEAVSSDKSNSTRTNSQSKINKNFKITKKNKKNNDKVTDRHVNDALDRVPSDLTNDSLPSINEVLGQSFVAKIVKNINKKANLSQTSNDLELGEEIEHTSESQLNNEHVNTQGAVSSEDASNVDNEKEIENVPGVQKSTTQEVVSSENETTNMVEDDSEEISEIISNAQNQPIVIIDDPIPVNSIIDGVPALYINKGKRKVEPDAKGKKLKKLKPNALDDLEFTKNSESEKSGDSGSEIDISSSHKLSTNIEEVFSKITNNAAESAESSESAIGNQTTRESSNSHDSDFSELDYNISRKKPDTNYKNRTSVYVDRLKKLRNSADNFAAEDPSNLFEMYSQPPEKYFEEVSTKISLNPLPSHIKDVNGCLNYLEIWDQHFNHCEKQEESSKRTTNHWKGNNIKTRMYEKLGNKNKRGILMKWTACWRIHHILWVTNITPSELINVDLNATYFLTATNEEYNSLIKELIGNAEFPEFINPK</sequence>
<accession>A0ABN7V251</accession>
<feature type="coiled-coil region" evidence="1">
    <location>
        <begin position="60"/>
        <end position="87"/>
    </location>
</feature>
<feature type="region of interest" description="Disordered" evidence="2">
    <location>
        <begin position="361"/>
        <end position="424"/>
    </location>
</feature>
<gene>
    <name evidence="3" type="ORF">GMARGA_LOCUS13461</name>
</gene>
<feature type="compositionally biased region" description="Polar residues" evidence="2">
    <location>
        <begin position="368"/>
        <end position="390"/>
    </location>
</feature>
<evidence type="ECO:0000313" key="4">
    <source>
        <dbReference type="Proteomes" id="UP000789901"/>
    </source>
</evidence>
<feature type="region of interest" description="Disordered" evidence="2">
    <location>
        <begin position="180"/>
        <end position="199"/>
    </location>
</feature>
<dbReference type="Proteomes" id="UP000789901">
    <property type="component" value="Unassembled WGS sequence"/>
</dbReference>
<feature type="compositionally biased region" description="Polar residues" evidence="2">
    <location>
        <begin position="186"/>
        <end position="199"/>
    </location>
</feature>
<comment type="caution">
    <text evidence="3">The sequence shown here is derived from an EMBL/GenBank/DDBJ whole genome shotgun (WGS) entry which is preliminary data.</text>
</comment>
<evidence type="ECO:0000313" key="3">
    <source>
        <dbReference type="EMBL" id="CAG8720318.1"/>
    </source>
</evidence>
<dbReference type="EMBL" id="CAJVQB010008556">
    <property type="protein sequence ID" value="CAG8720318.1"/>
    <property type="molecule type" value="Genomic_DNA"/>
</dbReference>
<reference evidence="3 4" key="1">
    <citation type="submission" date="2021-06" db="EMBL/GenBank/DDBJ databases">
        <authorList>
            <person name="Kallberg Y."/>
            <person name="Tangrot J."/>
            <person name="Rosling A."/>
        </authorList>
    </citation>
    <scope>NUCLEOTIDE SEQUENCE [LARGE SCALE GENOMIC DNA]</scope>
    <source>
        <strain evidence="3 4">120-4 pot B 10/14</strain>
    </source>
</reference>
<feature type="compositionally biased region" description="Low complexity" evidence="2">
    <location>
        <begin position="501"/>
        <end position="511"/>
    </location>
</feature>
<name>A0ABN7V251_GIGMA</name>
<feature type="compositionally biased region" description="Basic and acidic residues" evidence="2">
    <location>
        <begin position="489"/>
        <end position="500"/>
    </location>
</feature>
<feature type="region of interest" description="Disordered" evidence="2">
    <location>
        <begin position="268"/>
        <end position="305"/>
    </location>
</feature>
<feature type="compositionally biased region" description="Low complexity" evidence="2">
    <location>
        <begin position="529"/>
        <end position="539"/>
    </location>
</feature>
<feature type="compositionally biased region" description="Polar residues" evidence="2">
    <location>
        <begin position="227"/>
        <end position="243"/>
    </location>
</feature>
<evidence type="ECO:0000256" key="2">
    <source>
        <dbReference type="SAM" id="MobiDB-lite"/>
    </source>
</evidence>
<feature type="region of interest" description="Disordered" evidence="2">
    <location>
        <begin position="226"/>
        <end position="251"/>
    </location>
</feature>
<feature type="region of interest" description="Disordered" evidence="2">
    <location>
        <begin position="529"/>
        <end position="568"/>
    </location>
</feature>
<evidence type="ECO:0000256" key="1">
    <source>
        <dbReference type="SAM" id="Coils"/>
    </source>
</evidence>
<protein>
    <submittedName>
        <fullName evidence="3">21228_t:CDS:1</fullName>
    </submittedName>
</protein>
<feature type="compositionally biased region" description="Polar residues" evidence="2">
    <location>
        <begin position="403"/>
        <end position="420"/>
    </location>
</feature>
<organism evidence="3 4">
    <name type="scientific">Gigaspora margarita</name>
    <dbReference type="NCBI Taxonomy" id="4874"/>
    <lineage>
        <taxon>Eukaryota</taxon>
        <taxon>Fungi</taxon>
        <taxon>Fungi incertae sedis</taxon>
        <taxon>Mucoromycota</taxon>
        <taxon>Glomeromycotina</taxon>
        <taxon>Glomeromycetes</taxon>
        <taxon>Diversisporales</taxon>
        <taxon>Gigasporaceae</taxon>
        <taxon>Gigaspora</taxon>
    </lineage>
</organism>